<gene>
    <name evidence="10" type="ORF">MU1_43820</name>
</gene>
<evidence type="ECO:0000313" key="11">
    <source>
        <dbReference type="Proteomes" id="UP001157114"/>
    </source>
</evidence>
<dbReference type="Gene3D" id="6.10.340.10">
    <property type="match status" value="1"/>
</dbReference>
<reference evidence="10 11" key="1">
    <citation type="submission" date="2023-03" db="EMBL/GenBank/DDBJ databases">
        <title>Draft genome sequence of the bacteria which degrade cell wall of Tricholomamatutake.</title>
        <authorList>
            <person name="Konishi Y."/>
            <person name="Fukuta Y."/>
            <person name="Shirasaka N."/>
        </authorList>
    </citation>
    <scope>NUCLEOTIDE SEQUENCE [LARGE SCALE GENOMIC DNA]</scope>
    <source>
        <strain evidence="11">mu1</strain>
    </source>
</reference>
<keyword evidence="2" id="KW-1003">Cell membrane</keyword>
<dbReference type="Proteomes" id="UP001157114">
    <property type="component" value="Unassembled WGS sequence"/>
</dbReference>
<comment type="similarity">
    <text evidence="5">Belongs to the methyl-accepting chemotaxis (MCP) protein family.</text>
</comment>
<dbReference type="SMART" id="SM00304">
    <property type="entry name" value="HAMP"/>
    <property type="match status" value="1"/>
</dbReference>
<dbReference type="InterPro" id="IPR004089">
    <property type="entry name" value="MCPsignal_dom"/>
</dbReference>
<evidence type="ECO:0000313" key="10">
    <source>
        <dbReference type="EMBL" id="GLX70036.1"/>
    </source>
</evidence>
<evidence type="ECO:0000256" key="4">
    <source>
        <dbReference type="ARBA" id="ARBA00023224"/>
    </source>
</evidence>
<dbReference type="InterPro" id="IPR003660">
    <property type="entry name" value="HAMP_dom"/>
</dbReference>
<comment type="subcellular location">
    <subcellularLocation>
        <location evidence="1">Cell membrane</location>
    </subcellularLocation>
</comment>
<feature type="domain" description="HAMP" evidence="9">
    <location>
        <begin position="224"/>
        <end position="276"/>
    </location>
</feature>
<evidence type="ECO:0000256" key="2">
    <source>
        <dbReference type="ARBA" id="ARBA00022475"/>
    </source>
</evidence>
<evidence type="ECO:0008006" key="12">
    <source>
        <dbReference type="Google" id="ProtNLM"/>
    </source>
</evidence>
<keyword evidence="4 6" id="KW-0807">Transducer</keyword>
<dbReference type="SMART" id="SM00283">
    <property type="entry name" value="MA"/>
    <property type="match status" value="1"/>
</dbReference>
<evidence type="ECO:0000256" key="6">
    <source>
        <dbReference type="PROSITE-ProRule" id="PRU00284"/>
    </source>
</evidence>
<comment type="caution">
    <text evidence="10">The sequence shown here is derived from an EMBL/GenBank/DDBJ whole genome shotgun (WGS) entry which is preliminary data.</text>
</comment>
<accession>A0ABQ6GGG0</accession>
<evidence type="ECO:0000259" key="9">
    <source>
        <dbReference type="PROSITE" id="PS50885"/>
    </source>
</evidence>
<evidence type="ECO:0000256" key="1">
    <source>
        <dbReference type="ARBA" id="ARBA00004236"/>
    </source>
</evidence>
<dbReference type="SUPFAM" id="SSF58104">
    <property type="entry name" value="Methyl-accepting chemotaxis protein (MCP) signaling domain"/>
    <property type="match status" value="1"/>
</dbReference>
<dbReference type="Pfam" id="PF00672">
    <property type="entry name" value="HAMP"/>
    <property type="match status" value="1"/>
</dbReference>
<dbReference type="Pfam" id="PF00015">
    <property type="entry name" value="MCPsignal"/>
    <property type="match status" value="1"/>
</dbReference>
<dbReference type="Gene3D" id="1.10.287.950">
    <property type="entry name" value="Methyl-accepting chemotaxis protein"/>
    <property type="match status" value="1"/>
</dbReference>
<sequence length="583" mass="62620">MFKKRKTSLALVSSVVLAVLFLSTIGVMVSITSSNQKDAYFDEMSRTVKTLGNITDARIDLVKSAQEQLSSGKAQGSTAFFNLALFLEAMNSNDQVTNVYLLQTDKIEKDGKSYLTTLQGTGSLTQAGIVPGTPYELSPQFQEGYDTVMKDGFAKLDTYKDEMGTWVTYLIALKDNADNTVAVFGADFDYDNVQAELDRRQWEVIRIGIICDIIAVIIIVLVVNYAVRPLKRLSKVAAVAAKGDLTVTVPVTTSNEIGQASSAFNDMIGSLRQLASQIRNTSNEVAESSSTMQESAEQTARATEEVSHAIQEVAAGADTQLQSFQECQRAMSEMTVGIQRIAESSSSVSELAVDASELANAGDAVITRTVSQMQVIESNVSETVTVLQELEQMNSQISSILTMIGEVSKQTNLLALNASIEAARAGEHGKGFAVVAQEIRKLAERSKESSDQISDILSGIGSRTSEAVISMEKAAEGAREGSTVSHQAGESFRSIREAIRQVSAQIQEVSAASEQMSASSEEIAASLDQLEHIAEASSIQTQRVAAASEEQLASMQEVASSSAQLRSLAGQLNNAIDTFKTEE</sequence>
<evidence type="ECO:0000256" key="7">
    <source>
        <dbReference type="SAM" id="Phobius"/>
    </source>
</evidence>
<evidence type="ECO:0000256" key="3">
    <source>
        <dbReference type="ARBA" id="ARBA00023136"/>
    </source>
</evidence>
<keyword evidence="11" id="KW-1185">Reference proteome</keyword>
<dbReference type="PANTHER" id="PTHR32089">
    <property type="entry name" value="METHYL-ACCEPTING CHEMOTAXIS PROTEIN MCPB"/>
    <property type="match status" value="1"/>
</dbReference>
<proteinExistence type="inferred from homology"/>
<dbReference type="PANTHER" id="PTHR32089:SF112">
    <property type="entry name" value="LYSOZYME-LIKE PROTEIN-RELATED"/>
    <property type="match status" value="1"/>
</dbReference>
<dbReference type="CDD" id="cd06225">
    <property type="entry name" value="HAMP"/>
    <property type="match status" value="1"/>
</dbReference>
<dbReference type="PROSITE" id="PS50111">
    <property type="entry name" value="CHEMOTAXIS_TRANSDUC_2"/>
    <property type="match status" value="1"/>
</dbReference>
<evidence type="ECO:0000259" key="8">
    <source>
        <dbReference type="PROSITE" id="PS50111"/>
    </source>
</evidence>
<keyword evidence="7" id="KW-1133">Transmembrane helix</keyword>
<organism evidence="10 11">
    <name type="scientific">Paenibacillus glycanilyticus</name>
    <dbReference type="NCBI Taxonomy" id="126569"/>
    <lineage>
        <taxon>Bacteria</taxon>
        <taxon>Bacillati</taxon>
        <taxon>Bacillota</taxon>
        <taxon>Bacilli</taxon>
        <taxon>Bacillales</taxon>
        <taxon>Paenibacillaceae</taxon>
        <taxon>Paenibacillus</taxon>
    </lineage>
</organism>
<feature type="transmembrane region" description="Helical" evidence="7">
    <location>
        <begin position="204"/>
        <end position="227"/>
    </location>
</feature>
<dbReference type="PROSITE" id="PS50885">
    <property type="entry name" value="HAMP"/>
    <property type="match status" value="1"/>
</dbReference>
<keyword evidence="7" id="KW-0812">Transmembrane</keyword>
<dbReference type="RefSeq" id="WP_284240793.1">
    <property type="nucleotide sequence ID" value="NZ_BSSQ01000016.1"/>
</dbReference>
<keyword evidence="3 7" id="KW-0472">Membrane</keyword>
<feature type="domain" description="Methyl-accepting transducer" evidence="8">
    <location>
        <begin position="295"/>
        <end position="531"/>
    </location>
</feature>
<name>A0ABQ6GGG0_9BACL</name>
<dbReference type="CDD" id="cd11386">
    <property type="entry name" value="MCP_signal"/>
    <property type="match status" value="1"/>
</dbReference>
<dbReference type="EMBL" id="BSSQ01000016">
    <property type="protein sequence ID" value="GLX70036.1"/>
    <property type="molecule type" value="Genomic_DNA"/>
</dbReference>
<protein>
    <recommendedName>
        <fullName evidence="12">Methyl-accepting chemotaxis protein</fullName>
    </recommendedName>
</protein>
<evidence type="ECO:0000256" key="5">
    <source>
        <dbReference type="ARBA" id="ARBA00029447"/>
    </source>
</evidence>